<feature type="compositionally biased region" description="Low complexity" evidence="2">
    <location>
        <begin position="300"/>
        <end position="315"/>
    </location>
</feature>
<feature type="compositionally biased region" description="Low complexity" evidence="2">
    <location>
        <begin position="693"/>
        <end position="704"/>
    </location>
</feature>
<feature type="region of interest" description="Disordered" evidence="2">
    <location>
        <begin position="30"/>
        <end position="85"/>
    </location>
</feature>
<feature type="domain" description="Tantalus-like" evidence="3">
    <location>
        <begin position="610"/>
        <end position="667"/>
    </location>
</feature>
<evidence type="ECO:0000259" key="3">
    <source>
        <dbReference type="Pfam" id="PF15386"/>
    </source>
</evidence>
<feature type="compositionally biased region" description="Polar residues" evidence="2">
    <location>
        <begin position="213"/>
        <end position="229"/>
    </location>
</feature>
<evidence type="ECO:0000256" key="1">
    <source>
        <dbReference type="ARBA" id="ARBA00022553"/>
    </source>
</evidence>
<dbReference type="InterPro" id="IPR026320">
    <property type="entry name" value="PRR14"/>
</dbReference>
<accession>A0A8C8REW7</accession>
<dbReference type="Ensembl" id="ENSPCET00000004124.1">
    <property type="protein sequence ID" value="ENSPCEP00000003995.1"/>
    <property type="gene ID" value="ENSPCEG00000003204.1"/>
</dbReference>
<sequence length="729" mass="80972">MEHPIAREVLARGCTKPSALERHVRRQRLLVYRPSPEEQSSTIPQGPEDKAPRLCWPPGGRARPPRARRQSERLRGKQRRLQQGLPQWGQGAELWLVASPMERARHRVLAIALEECPATTRGAQVTQRGMPHSAHPAIPSLPGQPLPGEASPPHGGSQPESDWNLRRQGPTRDRPSPEEQSSPVNQRPDKAPPSSWPGTAGSESEQLHGKQWPLQQNQGLWASPSTSSRGRGLVSSPMERAQQRILTVALEECPIVPDADLQQEEMLTLSPPSRVEQLRASSSSSDQRECCPQPDPTPDAAELPGSLLPSSSSSAWPPPICSLLRPRASAPRFRHWGIAPLFRTVKSKLETFADIFLSPVKPRLCPPPPPRLEEGEGGGQPEKPPSPEEEPVQSLAGPSQQGTHTPRQGVNIEVKIAISEPAERRGSGKVEDDEEGDGIVSRRPPIHQWRLSPEDLGQPRLGRSYSCPDFPWAMPSPLPVPASCPLRRRRHTVCSLEVSRELLRGHPLPPALPCLRKEVFPFPPAAFRRLLSPMLHVPCCDEACSSHPELPQQEEPAAALLCPRDGSQCPEQRDRGCGVTTEAKCPQEGTTGKVSRIRIRKTPAKQQANLTPMGLPRPVRLDKKEFSLEEIYTNKNYRTPTEKRTFETIFEEPRERNGALVLTSQRKLKRTMEFQDSSLPRKQRRARPRGRLAGRAPGGRRAPPQDINLEELLRQRLAELDALFEAEGD</sequence>
<dbReference type="Pfam" id="PF15386">
    <property type="entry name" value="Tantalus"/>
    <property type="match status" value="1"/>
</dbReference>
<feature type="compositionally biased region" description="Polar residues" evidence="2">
    <location>
        <begin position="396"/>
        <end position="408"/>
    </location>
</feature>
<keyword evidence="5" id="KW-1185">Reference proteome</keyword>
<evidence type="ECO:0000313" key="5">
    <source>
        <dbReference type="Proteomes" id="UP000694393"/>
    </source>
</evidence>
<evidence type="ECO:0000313" key="4">
    <source>
        <dbReference type="Ensembl" id="ENSPCEP00000003995.1"/>
    </source>
</evidence>
<evidence type="ECO:0000256" key="2">
    <source>
        <dbReference type="SAM" id="MobiDB-lite"/>
    </source>
</evidence>
<name>A0A8C8REW7_9SAUR</name>
<dbReference type="InterPro" id="IPR028149">
    <property type="entry name" value="Tantalus-like"/>
</dbReference>
<feature type="compositionally biased region" description="Basic residues" evidence="2">
    <location>
        <begin position="681"/>
        <end position="692"/>
    </location>
</feature>
<organism evidence="4 5">
    <name type="scientific">Pelusios castaneus</name>
    <name type="common">West African mud turtle</name>
    <dbReference type="NCBI Taxonomy" id="367368"/>
    <lineage>
        <taxon>Eukaryota</taxon>
        <taxon>Metazoa</taxon>
        <taxon>Chordata</taxon>
        <taxon>Craniata</taxon>
        <taxon>Vertebrata</taxon>
        <taxon>Euteleostomi</taxon>
        <taxon>Archelosauria</taxon>
        <taxon>Testudinata</taxon>
        <taxon>Testudines</taxon>
        <taxon>Pleurodira</taxon>
        <taxon>Pelomedusidae</taxon>
        <taxon>Pelusios</taxon>
    </lineage>
</organism>
<feature type="region of interest" description="Disordered" evidence="2">
    <location>
        <begin position="359"/>
        <end position="441"/>
    </location>
</feature>
<proteinExistence type="predicted"/>
<reference evidence="4" key="2">
    <citation type="submission" date="2025-09" db="UniProtKB">
        <authorList>
            <consortium name="Ensembl"/>
        </authorList>
    </citation>
    <scope>IDENTIFICATION</scope>
</reference>
<dbReference type="PANTHER" id="PTHR14522:SF2">
    <property type="entry name" value="PROLINE-RICH PROTEIN 14"/>
    <property type="match status" value="1"/>
</dbReference>
<feature type="region of interest" description="Disordered" evidence="2">
    <location>
        <begin position="267"/>
        <end position="321"/>
    </location>
</feature>
<feature type="region of interest" description="Disordered" evidence="2">
    <location>
        <begin position="121"/>
        <end position="238"/>
    </location>
</feature>
<dbReference type="PANTHER" id="PTHR14522">
    <property type="entry name" value="EMO2-RELATED"/>
    <property type="match status" value="1"/>
</dbReference>
<protein>
    <submittedName>
        <fullName evidence="4">Proline rich 14</fullName>
    </submittedName>
</protein>
<keyword evidence="1" id="KW-0597">Phosphoprotein</keyword>
<dbReference type="AlphaFoldDB" id="A0A8C8REW7"/>
<feature type="compositionally biased region" description="Basic and acidic residues" evidence="2">
    <location>
        <begin position="421"/>
        <end position="430"/>
    </location>
</feature>
<dbReference type="Proteomes" id="UP000694393">
    <property type="component" value="Unplaced"/>
</dbReference>
<feature type="region of interest" description="Disordered" evidence="2">
    <location>
        <begin position="671"/>
        <end position="707"/>
    </location>
</feature>
<reference evidence="4" key="1">
    <citation type="submission" date="2025-08" db="UniProtKB">
        <authorList>
            <consortium name="Ensembl"/>
        </authorList>
    </citation>
    <scope>IDENTIFICATION</scope>
</reference>